<dbReference type="Proteomes" id="UP001307889">
    <property type="component" value="Chromosome 2"/>
</dbReference>
<feature type="compositionally biased region" description="Basic and acidic residues" evidence="1">
    <location>
        <begin position="62"/>
        <end position="71"/>
    </location>
</feature>
<dbReference type="EMBL" id="AP028910">
    <property type="protein sequence ID" value="BES91469.1"/>
    <property type="molecule type" value="Genomic_DNA"/>
</dbReference>
<gene>
    <name evidence="2" type="ORF">NTJ_04277</name>
</gene>
<feature type="compositionally biased region" description="Pro residues" evidence="1">
    <location>
        <begin position="79"/>
        <end position="91"/>
    </location>
</feature>
<reference evidence="2 3" key="1">
    <citation type="submission" date="2023-09" db="EMBL/GenBank/DDBJ databases">
        <title>Nesidiocoris tenuis whole genome shotgun sequence.</title>
        <authorList>
            <person name="Shibata T."/>
            <person name="Shimoda M."/>
            <person name="Kobayashi T."/>
            <person name="Uehara T."/>
        </authorList>
    </citation>
    <scope>NUCLEOTIDE SEQUENCE [LARGE SCALE GENOMIC DNA]</scope>
    <source>
        <strain evidence="2 3">Japan</strain>
    </source>
</reference>
<name>A0ABN7AJW4_9HEMI</name>
<accession>A0ABN7AJW4</accession>
<feature type="compositionally biased region" description="Basic and acidic residues" evidence="1">
    <location>
        <begin position="1"/>
        <end position="28"/>
    </location>
</feature>
<evidence type="ECO:0000313" key="3">
    <source>
        <dbReference type="Proteomes" id="UP001307889"/>
    </source>
</evidence>
<protein>
    <submittedName>
        <fullName evidence="2">AF4/FMR2 family member lilli</fullName>
    </submittedName>
</protein>
<feature type="compositionally biased region" description="Low complexity" evidence="1">
    <location>
        <begin position="115"/>
        <end position="136"/>
    </location>
</feature>
<evidence type="ECO:0000256" key="1">
    <source>
        <dbReference type="SAM" id="MobiDB-lite"/>
    </source>
</evidence>
<proteinExistence type="predicted"/>
<organism evidence="2 3">
    <name type="scientific">Nesidiocoris tenuis</name>
    <dbReference type="NCBI Taxonomy" id="355587"/>
    <lineage>
        <taxon>Eukaryota</taxon>
        <taxon>Metazoa</taxon>
        <taxon>Ecdysozoa</taxon>
        <taxon>Arthropoda</taxon>
        <taxon>Hexapoda</taxon>
        <taxon>Insecta</taxon>
        <taxon>Pterygota</taxon>
        <taxon>Neoptera</taxon>
        <taxon>Paraneoptera</taxon>
        <taxon>Hemiptera</taxon>
        <taxon>Heteroptera</taxon>
        <taxon>Panheteroptera</taxon>
        <taxon>Cimicomorpha</taxon>
        <taxon>Miridae</taxon>
        <taxon>Dicyphina</taxon>
        <taxon>Nesidiocoris</taxon>
    </lineage>
</organism>
<sequence>MKISIERDRLRERERQARAQMTSEREDPPGGAPLFGAPVRVNPSPEDRVKQNILSKLGPYDNVKHLLDEPKQLLGYDGVPPPSPAPAPPPSSKSSRGIGNSSGGATAHEFKKPPSSSHLSSSTSRSSSSSHHSSSR</sequence>
<keyword evidence="3" id="KW-1185">Reference proteome</keyword>
<dbReference type="Gene3D" id="6.10.250.2670">
    <property type="match status" value="1"/>
</dbReference>
<evidence type="ECO:0000313" key="2">
    <source>
        <dbReference type="EMBL" id="BES91469.1"/>
    </source>
</evidence>
<feature type="region of interest" description="Disordered" evidence="1">
    <location>
        <begin position="1"/>
        <end position="136"/>
    </location>
</feature>